<dbReference type="EMBL" id="JACCBH010000001">
    <property type="protein sequence ID" value="NYD53584.1"/>
    <property type="molecule type" value="Genomic_DNA"/>
</dbReference>
<dbReference type="Proteomes" id="UP000552045">
    <property type="component" value="Unassembled WGS sequence"/>
</dbReference>
<feature type="region of interest" description="Disordered" evidence="1">
    <location>
        <begin position="96"/>
        <end position="137"/>
    </location>
</feature>
<dbReference type="AlphaFoldDB" id="A0A7Y9ETP1"/>
<gene>
    <name evidence="2" type="ORF">BKA02_000639</name>
</gene>
<accession>A0A7Y9ETP1</accession>
<evidence type="ECO:0000256" key="1">
    <source>
        <dbReference type="SAM" id="MobiDB-lite"/>
    </source>
</evidence>
<evidence type="ECO:0000313" key="2">
    <source>
        <dbReference type="EMBL" id="NYD53584.1"/>
    </source>
</evidence>
<feature type="compositionally biased region" description="Basic residues" evidence="1">
    <location>
        <begin position="99"/>
        <end position="116"/>
    </location>
</feature>
<name>A0A7Y9ETP1_9MICO</name>
<protein>
    <submittedName>
        <fullName evidence="2">Uncharacterized protein</fullName>
    </submittedName>
</protein>
<proteinExistence type="predicted"/>
<sequence length="262" mass="29666">MFEELTGDATADEWALAAAIFIAQTRRRTGAGPTFSEVFASLLPDTSGLPGPFPPELGPDERRLAISGFRGHVMIEWRRRDMIGFDKGVTRSLRVGREFRRRSRQRQRHDKNRRSKAQASGRMSGVAGIDKTSTEGREALVSEDYPPELQPLIERFAPDWPPILQVSVGWYPLLVELDRTLSALVPDYVVKQIKSKFGALRFHAAPSEDPYDYNEAFKEAISDAEWRSIETCEECGAPANQYVVRLWVVTLCEEHMRLAERA</sequence>
<reference evidence="2 3" key="1">
    <citation type="submission" date="2020-07" db="EMBL/GenBank/DDBJ databases">
        <title>Sequencing the genomes of 1000 actinobacteria strains.</title>
        <authorList>
            <person name="Klenk H.-P."/>
        </authorList>
    </citation>
    <scope>NUCLEOTIDE SEQUENCE [LARGE SCALE GENOMIC DNA]</scope>
    <source>
        <strain evidence="2 3">DSM 22185</strain>
    </source>
</reference>
<organism evidence="2 3">
    <name type="scientific">Microbacterium pseudoresistens</name>
    <dbReference type="NCBI Taxonomy" id="640634"/>
    <lineage>
        <taxon>Bacteria</taxon>
        <taxon>Bacillati</taxon>
        <taxon>Actinomycetota</taxon>
        <taxon>Actinomycetes</taxon>
        <taxon>Micrococcales</taxon>
        <taxon>Microbacteriaceae</taxon>
        <taxon>Microbacterium</taxon>
    </lineage>
</organism>
<dbReference type="RefSeq" id="WP_179431247.1">
    <property type="nucleotide sequence ID" value="NZ_BAABLC010000005.1"/>
</dbReference>
<comment type="caution">
    <text evidence="2">The sequence shown here is derived from an EMBL/GenBank/DDBJ whole genome shotgun (WGS) entry which is preliminary data.</text>
</comment>
<evidence type="ECO:0000313" key="3">
    <source>
        <dbReference type="Proteomes" id="UP000552045"/>
    </source>
</evidence>
<keyword evidence="3" id="KW-1185">Reference proteome</keyword>